<dbReference type="Proteomes" id="UP001162162">
    <property type="component" value="Unassembled WGS sequence"/>
</dbReference>
<accession>A0AAV8YZ68</accession>
<evidence type="ECO:0000313" key="2">
    <source>
        <dbReference type="EMBL" id="KAJ8956888.1"/>
    </source>
</evidence>
<dbReference type="AlphaFoldDB" id="A0AAV8YZ68"/>
<name>A0AAV8YZ68_9CUCU</name>
<feature type="region of interest" description="Disordered" evidence="1">
    <location>
        <begin position="60"/>
        <end position="90"/>
    </location>
</feature>
<protein>
    <submittedName>
        <fullName evidence="2">Uncharacterized protein</fullName>
    </submittedName>
</protein>
<comment type="caution">
    <text evidence="2">The sequence shown here is derived from an EMBL/GenBank/DDBJ whole genome shotgun (WGS) entry which is preliminary data.</text>
</comment>
<dbReference type="EMBL" id="JAPWTK010000027">
    <property type="protein sequence ID" value="KAJ8956888.1"/>
    <property type="molecule type" value="Genomic_DNA"/>
</dbReference>
<evidence type="ECO:0000313" key="3">
    <source>
        <dbReference type="Proteomes" id="UP001162162"/>
    </source>
</evidence>
<keyword evidence="3" id="KW-1185">Reference proteome</keyword>
<sequence length="90" mass="10309">MQSSLIRLKYVYQICKTYTNIGLPPQIYVLPGDFQSEGRGGRGTIKQNICKSPWPGEICVRPETRRSPPRPGNSGRDPERWQPYMNTIDI</sequence>
<reference evidence="2" key="1">
    <citation type="journal article" date="2023" name="Insect Mol. Biol.">
        <title>Genome sequencing provides insights into the evolution of gene families encoding plant cell wall-degrading enzymes in longhorned beetles.</title>
        <authorList>
            <person name="Shin N.R."/>
            <person name="Okamura Y."/>
            <person name="Kirsch R."/>
            <person name="Pauchet Y."/>
        </authorList>
    </citation>
    <scope>NUCLEOTIDE SEQUENCE</scope>
    <source>
        <strain evidence="2">AMC_N1</strain>
    </source>
</reference>
<organism evidence="2 3">
    <name type="scientific">Aromia moschata</name>
    <dbReference type="NCBI Taxonomy" id="1265417"/>
    <lineage>
        <taxon>Eukaryota</taxon>
        <taxon>Metazoa</taxon>
        <taxon>Ecdysozoa</taxon>
        <taxon>Arthropoda</taxon>
        <taxon>Hexapoda</taxon>
        <taxon>Insecta</taxon>
        <taxon>Pterygota</taxon>
        <taxon>Neoptera</taxon>
        <taxon>Endopterygota</taxon>
        <taxon>Coleoptera</taxon>
        <taxon>Polyphaga</taxon>
        <taxon>Cucujiformia</taxon>
        <taxon>Chrysomeloidea</taxon>
        <taxon>Cerambycidae</taxon>
        <taxon>Cerambycinae</taxon>
        <taxon>Callichromatini</taxon>
        <taxon>Aromia</taxon>
    </lineage>
</organism>
<evidence type="ECO:0000256" key="1">
    <source>
        <dbReference type="SAM" id="MobiDB-lite"/>
    </source>
</evidence>
<proteinExistence type="predicted"/>
<gene>
    <name evidence="2" type="ORF">NQ318_014305</name>
</gene>